<keyword evidence="3" id="KW-1185">Reference proteome</keyword>
<sequence length="102" mass="11670">MTRILMTTLFGLALCFEWGCQTQTEPLESDEKKPRNVLEDATPEEISAVRKMIEDEDARMLEAYESQEFFDDMSRHESPANQESAELDDDTDSLEMPSDSAE</sequence>
<evidence type="ECO:0000313" key="3">
    <source>
        <dbReference type="Proteomes" id="UP001202961"/>
    </source>
</evidence>
<evidence type="ECO:0000313" key="2">
    <source>
        <dbReference type="EMBL" id="MCM2374872.1"/>
    </source>
</evidence>
<proteinExistence type="predicted"/>
<gene>
    <name evidence="2" type="ORF">NB063_29980</name>
</gene>
<reference evidence="2 3" key="1">
    <citation type="journal article" date="2022" name="Syst. Appl. Microbiol.">
        <title>Rhodopirellula aestuarii sp. nov., a novel member of the genus Rhodopirellula isolated from brackish sediments collected in the Tagus River estuary, Portugal.</title>
        <authorList>
            <person name="Vitorino I.R."/>
            <person name="Klimek D."/>
            <person name="Calusinska M."/>
            <person name="Lobo-da-Cunha A."/>
            <person name="Vasconcelos V."/>
            <person name="Lage O.M."/>
        </authorList>
    </citation>
    <scope>NUCLEOTIDE SEQUENCE [LARGE SCALE GENOMIC DNA]</scope>
    <source>
        <strain evidence="2 3">ICT_H3.1</strain>
    </source>
</reference>
<protein>
    <recommendedName>
        <fullName evidence="4">Secreted protein</fullName>
    </recommendedName>
</protein>
<dbReference type="RefSeq" id="WP_250933115.1">
    <property type="nucleotide sequence ID" value="NZ_JAMQBK010000105.1"/>
</dbReference>
<evidence type="ECO:0008006" key="4">
    <source>
        <dbReference type="Google" id="ProtNLM"/>
    </source>
</evidence>
<comment type="caution">
    <text evidence="2">The sequence shown here is derived from an EMBL/GenBank/DDBJ whole genome shotgun (WGS) entry which is preliminary data.</text>
</comment>
<accession>A0ABT0UCW4</accession>
<organism evidence="2 3">
    <name type="scientific">Aporhodopirellula aestuarii</name>
    <dbReference type="NCBI Taxonomy" id="2950107"/>
    <lineage>
        <taxon>Bacteria</taxon>
        <taxon>Pseudomonadati</taxon>
        <taxon>Planctomycetota</taxon>
        <taxon>Planctomycetia</taxon>
        <taxon>Pirellulales</taxon>
        <taxon>Pirellulaceae</taxon>
        <taxon>Aporhodopirellula</taxon>
    </lineage>
</organism>
<dbReference type="Proteomes" id="UP001202961">
    <property type="component" value="Unassembled WGS sequence"/>
</dbReference>
<feature type="region of interest" description="Disordered" evidence="1">
    <location>
        <begin position="64"/>
        <end position="102"/>
    </location>
</feature>
<evidence type="ECO:0000256" key="1">
    <source>
        <dbReference type="SAM" id="MobiDB-lite"/>
    </source>
</evidence>
<name>A0ABT0UCW4_9BACT</name>
<dbReference type="EMBL" id="JAMQBK010000105">
    <property type="protein sequence ID" value="MCM2374872.1"/>
    <property type="molecule type" value="Genomic_DNA"/>
</dbReference>